<dbReference type="PANTHER" id="PTHR11271:SF48">
    <property type="entry name" value="AMIDOHYDROLASE-RELATED DOMAIN-CONTAINING PROTEIN"/>
    <property type="match status" value="1"/>
</dbReference>
<dbReference type="PANTHER" id="PTHR11271">
    <property type="entry name" value="GUANINE DEAMINASE"/>
    <property type="match status" value="1"/>
</dbReference>
<dbReference type="Proteomes" id="UP001191082">
    <property type="component" value="Unassembled WGS sequence"/>
</dbReference>
<dbReference type="NCBIfam" id="NF006684">
    <property type="entry name" value="PRK09229.1-5"/>
    <property type="match status" value="1"/>
</dbReference>
<dbReference type="EMBL" id="VCPC01000001">
    <property type="protein sequence ID" value="TMV15020.1"/>
    <property type="molecule type" value="Genomic_DNA"/>
</dbReference>
<evidence type="ECO:0000259" key="6">
    <source>
        <dbReference type="Pfam" id="PF22429"/>
    </source>
</evidence>
<dbReference type="EC" id="3.5.3.13" evidence="7"/>
<evidence type="ECO:0000256" key="1">
    <source>
        <dbReference type="ARBA" id="ARBA00001947"/>
    </source>
</evidence>
<organism evidence="7 8">
    <name type="scientific">Arenibacterium halophilum</name>
    <dbReference type="NCBI Taxonomy" id="2583821"/>
    <lineage>
        <taxon>Bacteria</taxon>
        <taxon>Pseudomonadati</taxon>
        <taxon>Pseudomonadota</taxon>
        <taxon>Alphaproteobacteria</taxon>
        <taxon>Rhodobacterales</taxon>
        <taxon>Paracoccaceae</taxon>
        <taxon>Arenibacterium</taxon>
    </lineage>
</organism>
<comment type="cofactor">
    <cofactor evidence="1">
        <name>Zn(2+)</name>
        <dbReference type="ChEBI" id="CHEBI:29105"/>
    </cofactor>
</comment>
<dbReference type="InterPro" id="IPR010252">
    <property type="entry name" value="HutF"/>
</dbReference>
<dbReference type="InterPro" id="IPR032466">
    <property type="entry name" value="Metal_Hydrolase"/>
</dbReference>
<dbReference type="RefSeq" id="WP_138862370.1">
    <property type="nucleotide sequence ID" value="NZ_VCPC01000001.1"/>
</dbReference>
<dbReference type="InterPro" id="IPR011059">
    <property type="entry name" value="Metal-dep_hydrolase_composite"/>
</dbReference>
<keyword evidence="2" id="KW-0479">Metal-binding</keyword>
<dbReference type="SUPFAM" id="SSF51556">
    <property type="entry name" value="Metallo-dependent hydrolases"/>
    <property type="match status" value="1"/>
</dbReference>
<dbReference type="InterPro" id="IPR051607">
    <property type="entry name" value="Metallo-dep_hydrolases"/>
</dbReference>
<sequence length="454" mass="48765">MTILHADSALLPEGWARDVRIEITPSGHFGQIATDAAPGTAIRVATLLPAPANVHSHAFQRAMAGLSETRGPQGRDSFWTWRQLMFRFLDQLTVEDIRAITAMVQMEMLEAGYAASGEFHYLHHQPGGTPYDNLAETAVAICEAAQMTGIGLTLLPVHYQFGGVDQRPLAPGQIRFGTKPDQFLKLLEASQKAAAPLPADTAIGVAPHSLRAVAPDTLREIAKTAQGPVHMHLAEQVPEVEEVEAAYGARPVTWMLENCPPDPRWCLIHCTQMTPEETQSLAATGAVAGLCPITEASLGDGIFDGARWLESGGRIGVGSDSNIRIALSEELRQLEYSQRLRDRGRAILANPGGSTGRRLFDAVCAGGAQAVARNSGRIATGALADFIALDGSAPDLAGRSEDQVLDTWIFARDDRLVSDVWSAGRHMVQQGRHKQHEAISAAFGETLARLSSAI</sequence>
<evidence type="ECO:0000256" key="3">
    <source>
        <dbReference type="ARBA" id="ARBA00022801"/>
    </source>
</evidence>
<evidence type="ECO:0000313" key="7">
    <source>
        <dbReference type="EMBL" id="TMV15020.1"/>
    </source>
</evidence>
<feature type="domain" description="Formimidoylglutamate deiminase N-terminal" evidence="6">
    <location>
        <begin position="1"/>
        <end position="40"/>
    </location>
</feature>
<evidence type="ECO:0000256" key="2">
    <source>
        <dbReference type="ARBA" id="ARBA00022723"/>
    </source>
</evidence>
<dbReference type="GO" id="GO:0050416">
    <property type="term" value="F:formimidoylglutamate deiminase activity"/>
    <property type="evidence" value="ECO:0007669"/>
    <property type="project" value="UniProtKB-EC"/>
</dbReference>
<name>A0ABY2XDC1_9RHOB</name>
<dbReference type="NCBIfam" id="TIGR02022">
    <property type="entry name" value="hutF"/>
    <property type="match status" value="1"/>
</dbReference>
<dbReference type="Pfam" id="PF22429">
    <property type="entry name" value="HutF_N"/>
    <property type="match status" value="1"/>
</dbReference>
<comment type="caution">
    <text evidence="7">The sequence shown here is derived from an EMBL/GenBank/DDBJ whole genome shotgun (WGS) entry which is preliminary data.</text>
</comment>
<evidence type="ECO:0000256" key="4">
    <source>
        <dbReference type="ARBA" id="ARBA00022833"/>
    </source>
</evidence>
<evidence type="ECO:0000313" key="8">
    <source>
        <dbReference type="Proteomes" id="UP001191082"/>
    </source>
</evidence>
<keyword evidence="4" id="KW-0862">Zinc</keyword>
<accession>A0ABY2XDC1</accession>
<dbReference type="Gene3D" id="2.30.40.10">
    <property type="entry name" value="Urease, subunit C, domain 1"/>
    <property type="match status" value="1"/>
</dbReference>
<reference evidence="7 8" key="1">
    <citation type="submission" date="2019-05" db="EMBL/GenBank/DDBJ databases">
        <title>Marivita sp. nov. isolated from sea sediment.</title>
        <authorList>
            <person name="Kim W."/>
        </authorList>
    </citation>
    <scope>NUCLEOTIDE SEQUENCE [LARGE SCALE GENOMIC DNA]</scope>
    <source>
        <strain evidence="7 8">CAU 1492</strain>
    </source>
</reference>
<dbReference type="Pfam" id="PF01979">
    <property type="entry name" value="Amidohydro_1"/>
    <property type="match status" value="1"/>
</dbReference>
<proteinExistence type="predicted"/>
<dbReference type="Gene3D" id="3.20.20.140">
    <property type="entry name" value="Metal-dependent hydrolases"/>
    <property type="match status" value="1"/>
</dbReference>
<dbReference type="InterPro" id="IPR006680">
    <property type="entry name" value="Amidohydro-rel"/>
</dbReference>
<gene>
    <name evidence="7" type="ORF">FGK64_03365</name>
</gene>
<feature type="domain" description="Amidohydrolase-related" evidence="5">
    <location>
        <begin position="47"/>
        <end position="425"/>
    </location>
</feature>
<keyword evidence="3 7" id="KW-0378">Hydrolase</keyword>
<evidence type="ECO:0000259" key="5">
    <source>
        <dbReference type="Pfam" id="PF01979"/>
    </source>
</evidence>
<keyword evidence="8" id="KW-1185">Reference proteome</keyword>
<dbReference type="SUPFAM" id="SSF51338">
    <property type="entry name" value="Composite domain of metallo-dependent hydrolases"/>
    <property type="match status" value="1"/>
</dbReference>
<protein>
    <submittedName>
        <fullName evidence="7">Formimidoylglutamate deiminase</fullName>
        <ecNumber evidence="7">3.5.3.13</ecNumber>
    </submittedName>
</protein>
<dbReference type="InterPro" id="IPR055156">
    <property type="entry name" value="HutF-like_N"/>
</dbReference>